<evidence type="ECO:0000256" key="2">
    <source>
        <dbReference type="SAM" id="Phobius"/>
    </source>
</evidence>
<comment type="caution">
    <text evidence="4">The sequence shown here is derived from an EMBL/GenBank/DDBJ whole genome shotgun (WGS) entry which is preliminary data.</text>
</comment>
<dbReference type="PANTHER" id="PTHR24177:SF432">
    <property type="entry name" value="OS06G0286146 PROTEIN"/>
    <property type="match status" value="1"/>
</dbReference>
<feature type="domain" description="PGG" evidence="3">
    <location>
        <begin position="50"/>
        <end position="159"/>
    </location>
</feature>
<dbReference type="GO" id="GO:0016020">
    <property type="term" value="C:membrane"/>
    <property type="evidence" value="ECO:0007669"/>
    <property type="project" value="TreeGrafter"/>
</dbReference>
<evidence type="ECO:0000256" key="1">
    <source>
        <dbReference type="SAM" id="MobiDB-lite"/>
    </source>
</evidence>
<evidence type="ECO:0000313" key="5">
    <source>
        <dbReference type="Proteomes" id="UP001210211"/>
    </source>
</evidence>
<proteinExistence type="predicted"/>
<feature type="transmembrane region" description="Helical" evidence="2">
    <location>
        <begin position="54"/>
        <end position="72"/>
    </location>
</feature>
<protein>
    <recommendedName>
        <fullName evidence="3">PGG domain-containing protein</fullName>
    </recommendedName>
</protein>
<sequence>MSHESPHNSNTTQPNNPTSEQSETLQPTTSTPSPTRQQADHDLANRKMFHKIQGSLMIVAVLAAGATYQAGLNPPGGFWQVNDDQGHIAGNPVLHDTFSRRYTAFFYCNATAFITSLVIIILLMNIEFYNNPRMIKVLQITMVLDLFGFMGAYAAGSCRELSSSIYLFLLMGAVFVYVLSFARHYGVVHNFASRTPCLKPCLSDPV</sequence>
<keyword evidence="2" id="KW-0472">Membrane</keyword>
<feature type="transmembrane region" description="Helical" evidence="2">
    <location>
        <begin position="161"/>
        <end position="182"/>
    </location>
</feature>
<dbReference type="InterPro" id="IPR026961">
    <property type="entry name" value="PGG_dom"/>
</dbReference>
<feature type="transmembrane region" description="Helical" evidence="2">
    <location>
        <begin position="137"/>
        <end position="155"/>
    </location>
</feature>
<feature type="region of interest" description="Disordered" evidence="1">
    <location>
        <begin position="1"/>
        <end position="38"/>
    </location>
</feature>
<name>A0AAD5ZJW2_9POAL</name>
<keyword evidence="2" id="KW-1133">Transmembrane helix</keyword>
<evidence type="ECO:0000259" key="3">
    <source>
        <dbReference type="Pfam" id="PF13962"/>
    </source>
</evidence>
<gene>
    <name evidence="4" type="ORF">LUZ61_002935</name>
</gene>
<accession>A0AAD5ZJW2</accession>
<feature type="transmembrane region" description="Helical" evidence="2">
    <location>
        <begin position="104"/>
        <end position="125"/>
    </location>
</feature>
<evidence type="ECO:0000313" key="4">
    <source>
        <dbReference type="EMBL" id="KAJ3699230.1"/>
    </source>
</evidence>
<keyword evidence="5" id="KW-1185">Reference proteome</keyword>
<dbReference type="PANTHER" id="PTHR24177">
    <property type="entry name" value="CASKIN"/>
    <property type="match status" value="1"/>
</dbReference>
<dbReference type="AlphaFoldDB" id="A0AAD5ZJW2"/>
<feature type="compositionally biased region" description="Low complexity" evidence="1">
    <location>
        <begin position="7"/>
        <end position="37"/>
    </location>
</feature>
<dbReference type="Proteomes" id="UP001210211">
    <property type="component" value="Unassembled WGS sequence"/>
</dbReference>
<dbReference type="EMBL" id="JAMRDG010000001">
    <property type="protein sequence ID" value="KAJ3699230.1"/>
    <property type="molecule type" value="Genomic_DNA"/>
</dbReference>
<keyword evidence="2" id="KW-0812">Transmembrane</keyword>
<organism evidence="4 5">
    <name type="scientific">Rhynchospora tenuis</name>
    <dbReference type="NCBI Taxonomy" id="198213"/>
    <lineage>
        <taxon>Eukaryota</taxon>
        <taxon>Viridiplantae</taxon>
        <taxon>Streptophyta</taxon>
        <taxon>Embryophyta</taxon>
        <taxon>Tracheophyta</taxon>
        <taxon>Spermatophyta</taxon>
        <taxon>Magnoliopsida</taxon>
        <taxon>Liliopsida</taxon>
        <taxon>Poales</taxon>
        <taxon>Cyperaceae</taxon>
        <taxon>Cyperoideae</taxon>
        <taxon>Rhynchosporeae</taxon>
        <taxon>Rhynchospora</taxon>
    </lineage>
</organism>
<reference evidence="4 5" key="1">
    <citation type="journal article" date="2022" name="Cell">
        <title>Repeat-based holocentromeres influence genome architecture and karyotype evolution.</title>
        <authorList>
            <person name="Hofstatter P.G."/>
            <person name="Thangavel G."/>
            <person name="Lux T."/>
            <person name="Neumann P."/>
            <person name="Vondrak T."/>
            <person name="Novak P."/>
            <person name="Zhang M."/>
            <person name="Costa L."/>
            <person name="Castellani M."/>
            <person name="Scott A."/>
            <person name="Toegelov H."/>
            <person name="Fuchs J."/>
            <person name="Mata-Sucre Y."/>
            <person name="Dias Y."/>
            <person name="Vanzela A.L.L."/>
            <person name="Huettel B."/>
            <person name="Almeida C.C.S."/>
            <person name="Simkova H."/>
            <person name="Souza G."/>
            <person name="Pedrosa-Harand A."/>
            <person name="Macas J."/>
            <person name="Mayer K.F.X."/>
            <person name="Houben A."/>
            <person name="Marques A."/>
        </authorList>
    </citation>
    <scope>NUCLEOTIDE SEQUENCE [LARGE SCALE GENOMIC DNA]</scope>
    <source>
        <strain evidence="4">RhyTen1mFocal</strain>
    </source>
</reference>
<dbReference type="Pfam" id="PF13962">
    <property type="entry name" value="PGG"/>
    <property type="match status" value="1"/>
</dbReference>